<geneLocation type="plasmid" evidence="1 2">
    <name>unnamed</name>
</geneLocation>
<name>A0ABZ2UYS1_9CYAN</name>
<evidence type="ECO:0000313" key="2">
    <source>
        <dbReference type="Proteomes" id="UP001483337"/>
    </source>
</evidence>
<dbReference type="RefSeq" id="WP_353933362.1">
    <property type="nucleotide sequence ID" value="NZ_CP150887.1"/>
</dbReference>
<keyword evidence="2" id="KW-1185">Reference proteome</keyword>
<dbReference type="EMBL" id="CP150887">
    <property type="protein sequence ID" value="WZB90479.1"/>
    <property type="molecule type" value="Genomic_DNA"/>
</dbReference>
<gene>
    <name evidence="1" type="ORF">WJM97_23040</name>
</gene>
<accession>A0ABZ2UYS1</accession>
<keyword evidence="1" id="KW-0614">Plasmid</keyword>
<reference evidence="1 2" key="1">
    <citation type="submission" date="2024-04" db="EMBL/GenBank/DDBJ databases">
        <title>Okeanomitos corallinicola gen. &amp; sp. nov. (Nostocales, Cyanobacteria), a new toxic marine heterocyst-forming cyanobacterium from a coral reef.</title>
        <authorList>
            <person name="Li H."/>
            <person name="Li R."/>
            <person name="Kang J."/>
            <person name="Hii K.S."/>
            <person name="Mohamed H.F."/>
            <person name="Xu X."/>
            <person name="Luo Z."/>
        </authorList>
    </citation>
    <scope>NUCLEOTIDE SEQUENCE [LARGE SCALE GENOMIC DNA]</scope>
    <source>
        <strain evidence="1 2">TIOX110</strain>
        <plasmid evidence="1 2">unnamed</plasmid>
    </source>
</reference>
<sequence length="138" mass="15035">MLPEDAALAIEFCTNNPVRIGNPPKLCNSSQVTNYQAVGYINNQGKPKNITAGDVADMTADEYRNGGNLTSESVISSAQNILLADASGSFLQARRIPAFNLIIRHKRTGKLTIVRQVNANAFCRDVLNSFLNGRVRRA</sequence>
<organism evidence="1 2">
    <name type="scientific">Okeanomitos corallinicola TIOX110</name>
    <dbReference type="NCBI Taxonomy" id="3133117"/>
    <lineage>
        <taxon>Bacteria</taxon>
        <taxon>Bacillati</taxon>
        <taxon>Cyanobacteriota</taxon>
        <taxon>Cyanophyceae</taxon>
        <taxon>Nostocales</taxon>
        <taxon>Aphanizomenonaceae</taxon>
        <taxon>Okeanomitos</taxon>
    </lineage>
</organism>
<protein>
    <submittedName>
        <fullName evidence="1">Uncharacterized protein</fullName>
    </submittedName>
</protein>
<evidence type="ECO:0000313" key="1">
    <source>
        <dbReference type="EMBL" id="WZB90479.1"/>
    </source>
</evidence>
<proteinExistence type="predicted"/>
<dbReference type="Proteomes" id="UP001483337">
    <property type="component" value="Plasmid unnamed"/>
</dbReference>